<sequence length="394" mass="42382">MRAPPHTSETTRPPDAARHGARSGAAAPGRIAGLDGLRAVSILLVMASHSGLQSVIPGVFGVTVFFFISGFLITGLLIDEWTRTGTIAIGPFYMRRFLRLYPPLVVFIAITGIVWSAQGNVLHPLGVLGALAYLANYLAIFHKELMAGIGGQLWSLAVEEHFYLFYPLLLVALLRRGARVIPVLLGICLLSLAIRAAVASTHPEIAVDYTGMATECRIDPILFGAVTALAWRAPFGARFVAAVTRPALVAAALGVILATLLIRDEMFRATLRYTLQEIALVPLVLASSVAPGWSRLKAALEMPVATYLGRLSYSLYLWHLAGLAAGEALVPGAGWRFAAAMAAGWALTFLFAEMSYRLVERPCFALRRRFGSHVAEPATPRSDEPGRALTRGAL</sequence>
<evidence type="ECO:0000256" key="2">
    <source>
        <dbReference type="SAM" id="Phobius"/>
    </source>
</evidence>
<feature type="transmembrane region" description="Helical" evidence="2">
    <location>
        <begin position="243"/>
        <end position="262"/>
    </location>
</feature>
<protein>
    <recommendedName>
        <fullName evidence="3">Acyltransferase 3 domain-containing protein</fullName>
    </recommendedName>
</protein>
<feature type="transmembrane region" description="Helical" evidence="2">
    <location>
        <begin position="55"/>
        <end position="78"/>
    </location>
</feature>
<comment type="caution">
    <text evidence="4">The sequence shown here is derived from an EMBL/GenBank/DDBJ whole genome shotgun (WGS) entry which is preliminary data.</text>
</comment>
<gene>
    <name evidence="4" type="ORF">GCM10007888_10050</name>
</gene>
<evidence type="ECO:0000313" key="4">
    <source>
        <dbReference type="EMBL" id="GLS62624.1"/>
    </source>
</evidence>
<keyword evidence="2" id="KW-0472">Membrane</keyword>
<dbReference type="PANTHER" id="PTHR23028:SF53">
    <property type="entry name" value="ACYL_TRANSF_3 DOMAIN-CONTAINING PROTEIN"/>
    <property type="match status" value="1"/>
</dbReference>
<dbReference type="RefSeq" id="WP_147027335.1">
    <property type="nucleotide sequence ID" value="NZ_BJZU01000079.1"/>
</dbReference>
<keyword evidence="5" id="KW-1185">Reference proteome</keyword>
<feature type="transmembrane region" description="Helical" evidence="2">
    <location>
        <begin position="337"/>
        <end position="359"/>
    </location>
</feature>
<dbReference type="PANTHER" id="PTHR23028">
    <property type="entry name" value="ACETYLTRANSFERASE"/>
    <property type="match status" value="1"/>
</dbReference>
<keyword evidence="2" id="KW-0812">Transmembrane</keyword>
<reference evidence="5" key="1">
    <citation type="journal article" date="2019" name="Int. J. Syst. Evol. Microbiol.">
        <title>The Global Catalogue of Microorganisms (GCM) 10K type strain sequencing project: providing services to taxonomists for standard genome sequencing and annotation.</title>
        <authorList>
            <consortium name="The Broad Institute Genomics Platform"/>
            <consortium name="The Broad Institute Genome Sequencing Center for Infectious Disease"/>
            <person name="Wu L."/>
            <person name="Ma J."/>
        </authorList>
    </citation>
    <scope>NUCLEOTIDE SEQUENCE [LARGE SCALE GENOMIC DNA]</scope>
    <source>
        <strain evidence="5">NBRC 107715</strain>
    </source>
</reference>
<name>A0ABQ6DCU4_9HYPH</name>
<organism evidence="4 5">
    <name type="scientific">Methylobacterium oxalidis</name>
    <dbReference type="NCBI Taxonomy" id="944322"/>
    <lineage>
        <taxon>Bacteria</taxon>
        <taxon>Pseudomonadati</taxon>
        <taxon>Pseudomonadota</taxon>
        <taxon>Alphaproteobacteria</taxon>
        <taxon>Hyphomicrobiales</taxon>
        <taxon>Methylobacteriaceae</taxon>
        <taxon>Methylobacterium</taxon>
    </lineage>
</organism>
<keyword evidence="2" id="KW-1133">Transmembrane helix</keyword>
<proteinExistence type="predicted"/>
<accession>A0ABQ6DCU4</accession>
<feature type="region of interest" description="Disordered" evidence="1">
    <location>
        <begin position="1"/>
        <end position="27"/>
    </location>
</feature>
<feature type="domain" description="Acyltransferase 3" evidence="3">
    <location>
        <begin position="32"/>
        <end position="350"/>
    </location>
</feature>
<dbReference type="InterPro" id="IPR002656">
    <property type="entry name" value="Acyl_transf_3_dom"/>
</dbReference>
<dbReference type="EMBL" id="BSPK01000016">
    <property type="protein sequence ID" value="GLS62624.1"/>
    <property type="molecule type" value="Genomic_DNA"/>
</dbReference>
<dbReference type="Proteomes" id="UP001156856">
    <property type="component" value="Unassembled WGS sequence"/>
</dbReference>
<feature type="region of interest" description="Disordered" evidence="1">
    <location>
        <begin position="375"/>
        <end position="394"/>
    </location>
</feature>
<evidence type="ECO:0000259" key="3">
    <source>
        <dbReference type="Pfam" id="PF01757"/>
    </source>
</evidence>
<feature type="transmembrane region" description="Helical" evidence="2">
    <location>
        <begin position="180"/>
        <end position="198"/>
    </location>
</feature>
<feature type="transmembrane region" description="Helical" evidence="2">
    <location>
        <begin position="98"/>
        <end position="115"/>
    </location>
</feature>
<dbReference type="Pfam" id="PF01757">
    <property type="entry name" value="Acyl_transf_3"/>
    <property type="match status" value="1"/>
</dbReference>
<evidence type="ECO:0000256" key="1">
    <source>
        <dbReference type="SAM" id="MobiDB-lite"/>
    </source>
</evidence>
<dbReference type="InterPro" id="IPR050879">
    <property type="entry name" value="Acyltransferase_3"/>
</dbReference>
<feature type="transmembrane region" description="Helical" evidence="2">
    <location>
        <begin position="313"/>
        <end position="330"/>
    </location>
</feature>
<evidence type="ECO:0000313" key="5">
    <source>
        <dbReference type="Proteomes" id="UP001156856"/>
    </source>
</evidence>
<feature type="transmembrane region" description="Helical" evidence="2">
    <location>
        <begin position="153"/>
        <end position="174"/>
    </location>
</feature>